<comment type="caution">
    <text evidence="1">The sequence shown here is derived from an EMBL/GenBank/DDBJ whole genome shotgun (WGS) entry which is preliminary data.</text>
</comment>
<protein>
    <submittedName>
        <fullName evidence="1">Uncharacterized protein</fullName>
    </submittedName>
</protein>
<reference evidence="1 2" key="1">
    <citation type="submission" date="2021-05" db="EMBL/GenBank/DDBJ databases">
        <title>A Polyphasic approach of four new species of the genus Ohtaekwangia: Ohtaekwangia histidinii sp. nov., Ohtaekwangia cretensis sp. nov., Ohtaekwangia indiensis sp. nov., Ohtaekwangia reichenbachii sp. nov. from diverse environment.</title>
        <authorList>
            <person name="Octaviana S."/>
        </authorList>
    </citation>
    <scope>NUCLEOTIDE SEQUENCE [LARGE SCALE GENOMIC DNA]</scope>
    <source>
        <strain evidence="1 2">PWU4</strain>
    </source>
</reference>
<evidence type="ECO:0000313" key="1">
    <source>
        <dbReference type="EMBL" id="MBT1700941.1"/>
    </source>
</evidence>
<dbReference type="RefSeq" id="WP_254169629.1">
    <property type="nucleotide sequence ID" value="NZ_JAHESF010000052.1"/>
</dbReference>
<evidence type="ECO:0000313" key="2">
    <source>
        <dbReference type="Proteomes" id="UP001319200"/>
    </source>
</evidence>
<dbReference type="Proteomes" id="UP001319200">
    <property type="component" value="Unassembled WGS sequence"/>
</dbReference>
<proteinExistence type="predicted"/>
<dbReference type="EMBL" id="JAHESF010000052">
    <property type="protein sequence ID" value="MBT1700941.1"/>
    <property type="molecule type" value="Genomic_DNA"/>
</dbReference>
<organism evidence="1 2">
    <name type="scientific">Chryseosolibacter histidini</name>
    <dbReference type="NCBI Taxonomy" id="2782349"/>
    <lineage>
        <taxon>Bacteria</taxon>
        <taxon>Pseudomonadati</taxon>
        <taxon>Bacteroidota</taxon>
        <taxon>Cytophagia</taxon>
        <taxon>Cytophagales</taxon>
        <taxon>Chryseotaleaceae</taxon>
        <taxon>Chryseosolibacter</taxon>
    </lineage>
</organism>
<name>A0AAP2GLZ1_9BACT</name>
<accession>A0AAP2GLZ1</accession>
<dbReference type="AlphaFoldDB" id="A0AAP2GLZ1"/>
<keyword evidence="2" id="KW-1185">Reference proteome</keyword>
<sequence length="139" mass="15904">MIPLFAAPVQEPPVKTKPSVDIDTLQAIDAETLEDSYVYVHCYFENKHKDMLIRIWRTTYLVDRASGARSRLVHAENISFAPVWTQIPDGKTYSFLLIFSALPKSCKLFDLIEDIPQAGGFFIENIARNQTDVYHIDLK</sequence>
<gene>
    <name evidence="1" type="ORF">KK083_28875</name>
</gene>